<feature type="non-terminal residue" evidence="1">
    <location>
        <position position="1"/>
    </location>
</feature>
<organism evidence="1 2">
    <name type="scientific">Xenopus laevis</name>
    <name type="common">African clawed frog</name>
    <dbReference type="NCBI Taxonomy" id="8355"/>
    <lineage>
        <taxon>Eukaryota</taxon>
        <taxon>Metazoa</taxon>
        <taxon>Chordata</taxon>
        <taxon>Craniata</taxon>
        <taxon>Vertebrata</taxon>
        <taxon>Euteleostomi</taxon>
        <taxon>Amphibia</taxon>
        <taxon>Batrachia</taxon>
        <taxon>Anura</taxon>
        <taxon>Pipoidea</taxon>
        <taxon>Pipidae</taxon>
        <taxon>Xenopodinae</taxon>
        <taxon>Xenopus</taxon>
        <taxon>Xenopus</taxon>
    </lineage>
</organism>
<name>A0A974CPY6_XENLA</name>
<dbReference type="AlphaFoldDB" id="A0A974CPY6"/>
<reference evidence="2" key="1">
    <citation type="journal article" date="2016" name="Nature">
        <title>Genome evolution in the allotetraploid frog Xenopus laevis.</title>
        <authorList>
            <person name="Session A.M."/>
            <person name="Uno Y."/>
            <person name="Kwon T."/>
            <person name="Chapman J.A."/>
            <person name="Toyoda A."/>
            <person name="Takahashi S."/>
            <person name="Fukui A."/>
            <person name="Hikosaka A."/>
            <person name="Suzuki A."/>
            <person name="Kondo M."/>
            <person name="van Heeringen S.J."/>
            <person name="Quigley I."/>
            <person name="Heinz S."/>
            <person name="Ogino H."/>
            <person name="Ochi H."/>
            <person name="Hellsten U."/>
            <person name="Lyons J.B."/>
            <person name="Simakov O."/>
            <person name="Putnam N."/>
            <person name="Stites J."/>
            <person name="Kuroki Y."/>
            <person name="Tanaka T."/>
            <person name="Michiue T."/>
            <person name="Watanabe M."/>
            <person name="Bogdanovic O."/>
            <person name="Lister R."/>
            <person name="Georgiou G."/>
            <person name="Paranjpe S.S."/>
            <person name="van Kruijsbergen I."/>
            <person name="Shu S."/>
            <person name="Carlson J."/>
            <person name="Kinoshita T."/>
            <person name="Ohta Y."/>
            <person name="Mawaribuchi S."/>
            <person name="Jenkins J."/>
            <person name="Grimwood J."/>
            <person name="Schmutz J."/>
            <person name="Mitros T."/>
            <person name="Mozaffari S.V."/>
            <person name="Suzuki Y."/>
            <person name="Haramoto Y."/>
            <person name="Yamamoto T.S."/>
            <person name="Takagi C."/>
            <person name="Heald R."/>
            <person name="Miller K."/>
            <person name="Haudenschild C."/>
            <person name="Kitzman J."/>
            <person name="Nakayama T."/>
            <person name="Izutsu Y."/>
            <person name="Robert J."/>
            <person name="Fortriede J."/>
            <person name="Burns K."/>
            <person name="Lotay V."/>
            <person name="Karimi K."/>
            <person name="Yasuoka Y."/>
            <person name="Dichmann D.S."/>
            <person name="Flajnik M.F."/>
            <person name="Houston D.W."/>
            <person name="Shendure J."/>
            <person name="DuPasquier L."/>
            <person name="Vize P.D."/>
            <person name="Zorn A.M."/>
            <person name="Ito M."/>
            <person name="Marcotte E.M."/>
            <person name="Wallingford J.B."/>
            <person name="Ito Y."/>
            <person name="Asashima M."/>
            <person name="Ueno N."/>
            <person name="Matsuda Y."/>
            <person name="Veenstra G.J."/>
            <person name="Fujiyama A."/>
            <person name="Harland R.M."/>
            <person name="Taira M."/>
            <person name="Rokhsar D.S."/>
        </authorList>
    </citation>
    <scope>NUCLEOTIDE SEQUENCE [LARGE SCALE GENOMIC DNA]</scope>
    <source>
        <strain evidence="2">J</strain>
    </source>
</reference>
<accession>A0A974CPY6</accession>
<dbReference type="Proteomes" id="UP000694892">
    <property type="component" value="Chromosome 6L"/>
</dbReference>
<feature type="non-terminal residue" evidence="1">
    <location>
        <position position="119"/>
    </location>
</feature>
<protein>
    <submittedName>
        <fullName evidence="1">Uncharacterized protein</fullName>
    </submittedName>
</protein>
<sequence length="119" mass="13229">GLSGTCLFFLRTTEKAITTANISQEVNFNMFECTNGSILHGLETLLSQVMVPSLKCQENWGAVADGMQNLQIQEYLDSLDKFIGTLSSARHNLEGKIELKRVDSSNFLENMHPSDFINA</sequence>
<evidence type="ECO:0000313" key="1">
    <source>
        <dbReference type="EMBL" id="OCT76241.1"/>
    </source>
</evidence>
<gene>
    <name evidence="1" type="ORF">XELAEV_180314423mg</name>
</gene>
<evidence type="ECO:0000313" key="2">
    <source>
        <dbReference type="Proteomes" id="UP000694892"/>
    </source>
</evidence>
<dbReference type="EMBL" id="CM004476">
    <property type="protein sequence ID" value="OCT76241.1"/>
    <property type="molecule type" value="Genomic_DNA"/>
</dbReference>
<proteinExistence type="predicted"/>